<comment type="function">
    <text evidence="2 10 12">Catalyzes the transfer of a dimethylallyl group onto the adenine at position 37 in tRNAs that read codons beginning with uridine, leading to the formation of N6-(dimethylallyl)adenosine (i(6)A).</text>
</comment>
<dbReference type="EMBL" id="CP003364">
    <property type="protein sequence ID" value="AGA29195.1"/>
    <property type="molecule type" value="Genomic_DNA"/>
</dbReference>
<comment type="cofactor">
    <cofactor evidence="1 10">
        <name>Mg(2+)</name>
        <dbReference type="ChEBI" id="CHEBI:18420"/>
    </cofactor>
</comment>
<feature type="site" description="Interaction with substrate tRNA" evidence="10">
    <location>
        <position position="134"/>
    </location>
</feature>
<sequence length="320" mass="35250">MPITTDSSSLAPLHRACYLTGPTASGKTGVGVALAQRLNAEVIAMDSMTLYRGMDIGTAKPTHEEQEGVTHHLIDVLDPWQAASVADFRGWALKAVADVESRGKRALFVGGTALYLKALLRGLFEAAETNRELRESLEDEYRRLGGAVLHARLESIDPVTARRLHPNDRLRIVRALEVNTTMGRPLSSLQTEHEHPAPATVPVFAIERPRPEIHARINLRVDLMIQDGLVDEVRTLQSGSQPLGPVPAQGVGYREVIEYLEGRTAFGRAVEQIKARTRQFAKRQSTWFRGLVEVRSWPVPEGEPAEMTADRLAHVIGVGN</sequence>
<dbReference type="PANTHER" id="PTHR11088:SF60">
    <property type="entry name" value="TRNA DIMETHYLALLYLTRANSFERASE"/>
    <property type="match status" value="1"/>
</dbReference>
<dbReference type="Pfam" id="PF01715">
    <property type="entry name" value="IPPT"/>
    <property type="match status" value="1"/>
</dbReference>
<dbReference type="GO" id="GO:0006400">
    <property type="term" value="P:tRNA modification"/>
    <property type="evidence" value="ECO:0007669"/>
    <property type="project" value="TreeGrafter"/>
</dbReference>
<feature type="binding site" evidence="10">
    <location>
        <begin position="21"/>
        <end position="28"/>
    </location>
    <ligand>
        <name>ATP</name>
        <dbReference type="ChEBI" id="CHEBI:30616"/>
    </ligand>
</feature>
<dbReference type="RefSeq" id="WP_015248301.1">
    <property type="nucleotide sequence ID" value="NC_019892.1"/>
</dbReference>
<dbReference type="SUPFAM" id="SSF52540">
    <property type="entry name" value="P-loop containing nucleoside triphosphate hydrolases"/>
    <property type="match status" value="1"/>
</dbReference>
<dbReference type="AlphaFoldDB" id="L0DK24"/>
<evidence type="ECO:0000256" key="11">
    <source>
        <dbReference type="RuleBase" id="RU003783"/>
    </source>
</evidence>
<evidence type="ECO:0000256" key="5">
    <source>
        <dbReference type="ARBA" id="ARBA00022694"/>
    </source>
</evidence>
<evidence type="ECO:0000256" key="8">
    <source>
        <dbReference type="ARBA" id="ARBA00022842"/>
    </source>
</evidence>
<comment type="subunit">
    <text evidence="10">Monomer.</text>
</comment>
<proteinExistence type="inferred from homology"/>
<evidence type="ECO:0000256" key="2">
    <source>
        <dbReference type="ARBA" id="ARBA00003213"/>
    </source>
</evidence>
<keyword evidence="5 10" id="KW-0819">tRNA processing</keyword>
<evidence type="ECO:0000313" key="15">
    <source>
        <dbReference type="Proteomes" id="UP000010798"/>
    </source>
</evidence>
<keyword evidence="15" id="KW-1185">Reference proteome</keyword>
<dbReference type="Proteomes" id="UP000010798">
    <property type="component" value="Chromosome"/>
</dbReference>
<keyword evidence="7 10" id="KW-0067">ATP-binding</keyword>
<dbReference type="NCBIfam" id="TIGR00174">
    <property type="entry name" value="miaA"/>
    <property type="match status" value="1"/>
</dbReference>
<dbReference type="OrthoDB" id="9776390at2"/>
<dbReference type="eggNOG" id="COG0324">
    <property type="taxonomic scope" value="Bacteria"/>
</dbReference>
<feature type="binding site" evidence="10">
    <location>
        <begin position="23"/>
        <end position="28"/>
    </location>
    <ligand>
        <name>substrate</name>
    </ligand>
</feature>
<dbReference type="PANTHER" id="PTHR11088">
    <property type="entry name" value="TRNA DIMETHYLALLYLTRANSFERASE"/>
    <property type="match status" value="1"/>
</dbReference>
<evidence type="ECO:0000256" key="7">
    <source>
        <dbReference type="ARBA" id="ARBA00022840"/>
    </source>
</evidence>
<keyword evidence="6 10" id="KW-0547">Nucleotide-binding</keyword>
<evidence type="ECO:0000256" key="1">
    <source>
        <dbReference type="ARBA" id="ARBA00001946"/>
    </source>
</evidence>
<dbReference type="KEGG" id="saci:Sinac_5041"/>
<dbReference type="EC" id="2.5.1.75" evidence="10"/>
<evidence type="ECO:0000256" key="3">
    <source>
        <dbReference type="ARBA" id="ARBA00005842"/>
    </source>
</evidence>
<comment type="catalytic activity">
    <reaction evidence="9 10 11">
        <text>adenosine(37) in tRNA + dimethylallyl diphosphate = N(6)-dimethylallyladenosine(37) in tRNA + diphosphate</text>
        <dbReference type="Rhea" id="RHEA:26482"/>
        <dbReference type="Rhea" id="RHEA-COMP:10162"/>
        <dbReference type="Rhea" id="RHEA-COMP:10375"/>
        <dbReference type="ChEBI" id="CHEBI:33019"/>
        <dbReference type="ChEBI" id="CHEBI:57623"/>
        <dbReference type="ChEBI" id="CHEBI:74411"/>
        <dbReference type="ChEBI" id="CHEBI:74415"/>
        <dbReference type="EC" id="2.5.1.75"/>
    </reaction>
</comment>
<dbReference type="HOGENOM" id="CLU_032616_0_1_0"/>
<comment type="caution">
    <text evidence="10">Lacks conserved residue(s) required for the propagation of feature annotation.</text>
</comment>
<organism evidence="14 15">
    <name type="scientific">Singulisphaera acidiphila (strain ATCC BAA-1392 / DSM 18658 / VKM B-2454 / MOB10)</name>
    <dbReference type="NCBI Taxonomy" id="886293"/>
    <lineage>
        <taxon>Bacteria</taxon>
        <taxon>Pseudomonadati</taxon>
        <taxon>Planctomycetota</taxon>
        <taxon>Planctomycetia</taxon>
        <taxon>Isosphaerales</taxon>
        <taxon>Isosphaeraceae</taxon>
        <taxon>Singulisphaera</taxon>
    </lineage>
</organism>
<dbReference type="InterPro" id="IPR039657">
    <property type="entry name" value="Dimethylallyltransferase"/>
</dbReference>
<evidence type="ECO:0000256" key="9">
    <source>
        <dbReference type="ARBA" id="ARBA00049563"/>
    </source>
</evidence>
<dbReference type="STRING" id="886293.Sinac_5041"/>
<reference evidence="14 15" key="1">
    <citation type="submission" date="2012-02" db="EMBL/GenBank/DDBJ databases">
        <title>Complete sequence of chromosome of Singulisphaera acidiphila DSM 18658.</title>
        <authorList>
            <consortium name="US DOE Joint Genome Institute (JGI-PGF)"/>
            <person name="Lucas S."/>
            <person name="Copeland A."/>
            <person name="Lapidus A."/>
            <person name="Glavina del Rio T."/>
            <person name="Dalin E."/>
            <person name="Tice H."/>
            <person name="Bruce D."/>
            <person name="Goodwin L."/>
            <person name="Pitluck S."/>
            <person name="Peters L."/>
            <person name="Ovchinnikova G."/>
            <person name="Chertkov O."/>
            <person name="Kyrpides N."/>
            <person name="Mavromatis K."/>
            <person name="Ivanova N."/>
            <person name="Brettin T."/>
            <person name="Detter J.C."/>
            <person name="Han C."/>
            <person name="Larimer F."/>
            <person name="Land M."/>
            <person name="Hauser L."/>
            <person name="Markowitz V."/>
            <person name="Cheng J.-F."/>
            <person name="Hugenholtz P."/>
            <person name="Woyke T."/>
            <person name="Wu D."/>
            <person name="Tindall B."/>
            <person name="Pomrenke H."/>
            <person name="Brambilla E."/>
            <person name="Klenk H.-P."/>
            <person name="Eisen J.A."/>
        </authorList>
    </citation>
    <scope>NUCLEOTIDE SEQUENCE [LARGE SCALE GENOMIC DNA]</scope>
    <source>
        <strain evidence="15">ATCC BAA-1392 / DSM 18658 / VKM B-2454 / MOB10</strain>
    </source>
</reference>
<dbReference type="GO" id="GO:0005524">
    <property type="term" value="F:ATP binding"/>
    <property type="evidence" value="ECO:0007669"/>
    <property type="project" value="UniProtKB-UniRule"/>
</dbReference>
<name>L0DK24_SINAD</name>
<evidence type="ECO:0000313" key="14">
    <source>
        <dbReference type="EMBL" id="AGA29195.1"/>
    </source>
</evidence>
<feature type="region of interest" description="Interaction with substrate tRNA" evidence="10">
    <location>
        <begin position="46"/>
        <end position="49"/>
    </location>
</feature>
<dbReference type="InterPro" id="IPR027417">
    <property type="entry name" value="P-loop_NTPase"/>
</dbReference>
<keyword evidence="4 10" id="KW-0808">Transferase</keyword>
<comment type="similarity">
    <text evidence="3 10 13">Belongs to the IPP transferase family.</text>
</comment>
<dbReference type="Gene3D" id="3.40.50.300">
    <property type="entry name" value="P-loop containing nucleotide triphosphate hydrolases"/>
    <property type="match status" value="1"/>
</dbReference>
<gene>
    <name evidence="10" type="primary">miaA</name>
    <name evidence="14" type="ordered locus">Sinac_5041</name>
</gene>
<dbReference type="InterPro" id="IPR018022">
    <property type="entry name" value="IPT"/>
</dbReference>
<dbReference type="HAMAP" id="MF_00185">
    <property type="entry name" value="IPP_trans"/>
    <property type="match status" value="1"/>
</dbReference>
<evidence type="ECO:0000256" key="12">
    <source>
        <dbReference type="RuleBase" id="RU003784"/>
    </source>
</evidence>
<feature type="site" description="Interaction with substrate tRNA" evidence="10">
    <location>
        <position position="112"/>
    </location>
</feature>
<accession>L0DK24</accession>
<dbReference type="Gene3D" id="1.10.20.140">
    <property type="match status" value="1"/>
</dbReference>
<dbReference type="GO" id="GO:0052381">
    <property type="term" value="F:tRNA dimethylallyltransferase activity"/>
    <property type="evidence" value="ECO:0007669"/>
    <property type="project" value="UniProtKB-UniRule"/>
</dbReference>
<evidence type="ECO:0000256" key="10">
    <source>
        <dbReference type="HAMAP-Rule" id="MF_00185"/>
    </source>
</evidence>
<evidence type="ECO:0000256" key="13">
    <source>
        <dbReference type="RuleBase" id="RU003785"/>
    </source>
</evidence>
<protein>
    <recommendedName>
        <fullName evidence="10">tRNA dimethylallyltransferase</fullName>
        <ecNumber evidence="10">2.5.1.75</ecNumber>
    </recommendedName>
    <alternativeName>
        <fullName evidence="10">Dimethylallyl diphosphate:tRNA dimethylallyltransferase</fullName>
        <shortName evidence="10">DMAPP:tRNA dimethylallyltransferase</shortName>
        <shortName evidence="10">DMATase</shortName>
    </alternativeName>
    <alternativeName>
        <fullName evidence="10">Isopentenyl-diphosphate:tRNA isopentenyltransferase</fullName>
        <shortName evidence="10">IPP transferase</shortName>
        <shortName evidence="10">IPPT</shortName>
        <shortName evidence="10">IPTase</shortName>
    </alternativeName>
</protein>
<evidence type="ECO:0000256" key="4">
    <source>
        <dbReference type="ARBA" id="ARBA00022679"/>
    </source>
</evidence>
<keyword evidence="8 10" id="KW-0460">Magnesium</keyword>
<evidence type="ECO:0000256" key="6">
    <source>
        <dbReference type="ARBA" id="ARBA00022741"/>
    </source>
</evidence>